<evidence type="ECO:0000313" key="3">
    <source>
        <dbReference type="Proteomes" id="UP000595231"/>
    </source>
</evidence>
<keyword evidence="2" id="KW-0560">Oxidoreductase</keyword>
<dbReference type="Gene3D" id="3.30.70.100">
    <property type="match status" value="1"/>
</dbReference>
<dbReference type="InterPro" id="IPR011008">
    <property type="entry name" value="Dimeric_a/b-barrel"/>
</dbReference>
<organism evidence="2 3">
    <name type="scientific">Achromobacter deleyi</name>
    <dbReference type="NCBI Taxonomy" id="1353891"/>
    <lineage>
        <taxon>Bacteria</taxon>
        <taxon>Pseudomonadati</taxon>
        <taxon>Pseudomonadota</taxon>
        <taxon>Betaproteobacteria</taxon>
        <taxon>Burkholderiales</taxon>
        <taxon>Alcaligenaceae</taxon>
        <taxon>Achromobacter</taxon>
    </lineage>
</organism>
<feature type="domain" description="ABM" evidence="1">
    <location>
        <begin position="18"/>
        <end position="107"/>
    </location>
</feature>
<keyword evidence="2" id="KW-0503">Monooxygenase</keyword>
<reference evidence="2 3" key="1">
    <citation type="submission" date="2020-12" db="EMBL/GenBank/DDBJ databases">
        <title>FDA dAtabase for Regulatory Grade micrObial Sequences (FDA-ARGOS): Supporting development and validation of Infectious Disease Dx tests.</title>
        <authorList>
            <person name="Sproer C."/>
            <person name="Gronow S."/>
            <person name="Severitt S."/>
            <person name="Schroder I."/>
            <person name="Tallon L."/>
            <person name="Sadzewicz L."/>
            <person name="Zhao X."/>
            <person name="Boylan J."/>
            <person name="Ott S."/>
            <person name="Bowen H."/>
            <person name="Vavikolanu K."/>
            <person name="Mehta A."/>
            <person name="Aluvathingal J."/>
            <person name="Nadendla S."/>
            <person name="Lowell S."/>
            <person name="Myers T."/>
            <person name="Yan Y."/>
            <person name="Sichtig H."/>
        </authorList>
    </citation>
    <scope>NUCLEOTIDE SEQUENCE [LARGE SCALE GENOMIC DNA]</scope>
    <source>
        <strain evidence="2 3">FDAARGOS_1050</strain>
    </source>
</reference>
<sequence>MPDAAACPASPARSGPARYTATFIFAKKQFDDDFHRLDQAIAEAARATPGYLGEEAWEDPAHGLYANVYYWESLEALEALIRHPVHQQAKAAQSRWLDGYRVVIAQVLREYGDGLPGPALL</sequence>
<dbReference type="AlphaFoldDB" id="A0A7T4E4K8"/>
<evidence type="ECO:0000259" key="1">
    <source>
        <dbReference type="PROSITE" id="PS51725"/>
    </source>
</evidence>
<proteinExistence type="predicted"/>
<dbReference type="InterPro" id="IPR007138">
    <property type="entry name" value="ABM_dom"/>
</dbReference>
<dbReference type="SUPFAM" id="SSF54909">
    <property type="entry name" value="Dimeric alpha+beta barrel"/>
    <property type="match status" value="1"/>
</dbReference>
<accession>A0A7T4E4K8</accession>
<dbReference type="EMBL" id="CP065997">
    <property type="protein sequence ID" value="QQB36698.1"/>
    <property type="molecule type" value="Genomic_DNA"/>
</dbReference>
<evidence type="ECO:0000313" key="2">
    <source>
        <dbReference type="EMBL" id="QQB36698.1"/>
    </source>
</evidence>
<name>A0A7T4E4K8_9BURK</name>
<dbReference type="GO" id="GO:0004497">
    <property type="term" value="F:monooxygenase activity"/>
    <property type="evidence" value="ECO:0007669"/>
    <property type="project" value="UniProtKB-KW"/>
</dbReference>
<dbReference type="PROSITE" id="PS51725">
    <property type="entry name" value="ABM"/>
    <property type="match status" value="1"/>
</dbReference>
<protein>
    <submittedName>
        <fullName evidence="2">Antibiotic biosynthesis monooxygenase</fullName>
    </submittedName>
</protein>
<gene>
    <name evidence="2" type="ORF">I6I07_08880</name>
</gene>
<dbReference type="RefSeq" id="WP_198486361.1">
    <property type="nucleotide sequence ID" value="NZ_CP065997.1"/>
</dbReference>
<dbReference type="Proteomes" id="UP000595231">
    <property type="component" value="Chromosome"/>
</dbReference>